<evidence type="ECO:0008006" key="3">
    <source>
        <dbReference type="Google" id="ProtNLM"/>
    </source>
</evidence>
<name>A0ABM8ZT19_9VIBR</name>
<evidence type="ECO:0000313" key="1">
    <source>
        <dbReference type="EMBL" id="CAH0533470.1"/>
    </source>
</evidence>
<evidence type="ECO:0000313" key="2">
    <source>
        <dbReference type="Proteomes" id="UP000838672"/>
    </source>
</evidence>
<protein>
    <recommendedName>
        <fullName evidence="3">DUF2835 domain-containing protein</fullName>
    </recommendedName>
</protein>
<comment type="caution">
    <text evidence="1">The sequence shown here is derived from an EMBL/GenBank/DDBJ whole genome shotgun (WGS) entry which is preliminary data.</text>
</comment>
<reference evidence="1" key="1">
    <citation type="submission" date="2021-11" db="EMBL/GenBank/DDBJ databases">
        <authorList>
            <person name="Rodrigo-Torres L."/>
            <person name="Arahal R. D."/>
            <person name="Lucena T."/>
        </authorList>
    </citation>
    <scope>NUCLEOTIDE SEQUENCE</scope>
    <source>
        <strain evidence="1">CECT 7929</strain>
    </source>
</reference>
<proteinExistence type="predicted"/>
<dbReference type="Pfam" id="PF11197">
    <property type="entry name" value="DUF2835"/>
    <property type="match status" value="1"/>
</dbReference>
<dbReference type="EMBL" id="CAKLDI010000001">
    <property type="protein sequence ID" value="CAH0533470.1"/>
    <property type="molecule type" value="Genomic_DNA"/>
</dbReference>
<dbReference type="Proteomes" id="UP000838672">
    <property type="component" value="Unassembled WGS sequence"/>
</dbReference>
<keyword evidence="2" id="KW-1185">Reference proteome</keyword>
<sequence length="72" mass="8271">MMQIHQFSISISYHAYLQHYNGMAVNVMVLTEAGLRLQLPAAKLRQFVTHQGIQGRFRVCVDGQRLVEISRI</sequence>
<organism evidence="1 2">
    <name type="scientific">Vibrio stylophorae</name>
    <dbReference type="NCBI Taxonomy" id="659351"/>
    <lineage>
        <taxon>Bacteria</taxon>
        <taxon>Pseudomonadati</taxon>
        <taxon>Pseudomonadota</taxon>
        <taxon>Gammaproteobacteria</taxon>
        <taxon>Vibrionales</taxon>
        <taxon>Vibrionaceae</taxon>
        <taxon>Vibrio</taxon>
    </lineage>
</organism>
<gene>
    <name evidence="1" type="ORF">VST7929_01340</name>
</gene>
<dbReference type="InterPro" id="IPR021363">
    <property type="entry name" value="DUF2835"/>
</dbReference>
<accession>A0ABM8ZT19</accession>